<evidence type="ECO:0000313" key="1">
    <source>
        <dbReference type="EMBL" id="DAE03561.1"/>
    </source>
</evidence>
<name>A0A8S5PB08_9CAUD</name>
<proteinExistence type="predicted"/>
<organism evidence="1">
    <name type="scientific">Siphoviridae sp. ctpoI7</name>
    <dbReference type="NCBI Taxonomy" id="2825678"/>
    <lineage>
        <taxon>Viruses</taxon>
        <taxon>Duplodnaviria</taxon>
        <taxon>Heunggongvirae</taxon>
        <taxon>Uroviricota</taxon>
        <taxon>Caudoviricetes</taxon>
    </lineage>
</organism>
<protein>
    <submittedName>
        <fullName evidence="1">Uncharacterized protein</fullName>
    </submittedName>
</protein>
<sequence length="133" mass="15828">MECGEEYYYIYPDGDVLGAIWHNTSRDNGMYNQNNVFATREEALLESKRRALVAKIHRYRDECNEGKQFNWEDMSQEKYFICYDSWTDDLFVSKSNVINNLVVFGYFIDEDDAENAAEIFDKQIRKLFIEVDK</sequence>
<dbReference type="EMBL" id="BK015368">
    <property type="protein sequence ID" value="DAE03561.1"/>
    <property type="molecule type" value="Genomic_DNA"/>
</dbReference>
<accession>A0A8S5PB08</accession>
<reference evidence="1" key="1">
    <citation type="journal article" date="2021" name="Proc. Natl. Acad. Sci. U.S.A.">
        <title>A Catalog of Tens of Thousands of Viruses from Human Metagenomes Reveals Hidden Associations with Chronic Diseases.</title>
        <authorList>
            <person name="Tisza M.J."/>
            <person name="Buck C.B."/>
        </authorList>
    </citation>
    <scope>NUCLEOTIDE SEQUENCE</scope>
    <source>
        <strain evidence="1">CtpoI7</strain>
    </source>
</reference>